<dbReference type="EMBL" id="SDVB01000049">
    <property type="protein sequence ID" value="RYC27069.1"/>
    <property type="molecule type" value="Genomic_DNA"/>
</dbReference>
<evidence type="ECO:0000256" key="1">
    <source>
        <dbReference type="ARBA" id="ARBA00023157"/>
    </source>
</evidence>
<dbReference type="InterPro" id="IPR000519">
    <property type="entry name" value="P_trefoil_dom"/>
</dbReference>
<accession>A0A4Q2U0Z4</accession>
<dbReference type="SMART" id="SM00018">
    <property type="entry name" value="PD"/>
    <property type="match status" value="1"/>
</dbReference>
<dbReference type="Pfam" id="PF00088">
    <property type="entry name" value="Trefoil"/>
    <property type="match status" value="1"/>
</dbReference>
<dbReference type="CDD" id="cd00111">
    <property type="entry name" value="Trefoil"/>
    <property type="match status" value="1"/>
</dbReference>
<dbReference type="PANTHER" id="PTHR13826">
    <property type="entry name" value="INTESTINAL TREFOIL FACTOR-RELATED"/>
    <property type="match status" value="1"/>
</dbReference>
<dbReference type="SUPFAM" id="SSF57492">
    <property type="entry name" value="Trefoil"/>
    <property type="match status" value="1"/>
</dbReference>
<name>A0A4Q2U0Z4_9HYPH</name>
<evidence type="ECO:0000313" key="4">
    <source>
        <dbReference type="Proteomes" id="UP000291088"/>
    </source>
</evidence>
<evidence type="ECO:0000313" key="3">
    <source>
        <dbReference type="EMBL" id="RYC27069.1"/>
    </source>
</evidence>
<protein>
    <recommendedName>
        <fullName evidence="2">P-type domain-containing protein</fullName>
    </recommendedName>
</protein>
<evidence type="ECO:0000259" key="2">
    <source>
        <dbReference type="PROSITE" id="PS51448"/>
    </source>
</evidence>
<gene>
    <name evidence="3" type="ORF">EUU22_01180</name>
</gene>
<sequence length="94" mass="10446">MSNMYWLLAAVFIIGAECASPETYVCGLQAKDRVDCGGPGITRDQCKALHCCYDEKVPNTPWCYYPYQIKGCSENPTAQICNKENPSTRTRCPG</sequence>
<dbReference type="FunFam" id="4.10.110.10:FF:000006">
    <property type="entry name" value="Trefoil factor 1"/>
    <property type="match status" value="1"/>
</dbReference>
<dbReference type="Proteomes" id="UP000291088">
    <property type="component" value="Unassembled WGS sequence"/>
</dbReference>
<comment type="caution">
    <text evidence="3">The sequence shown here is derived from an EMBL/GenBank/DDBJ whole genome shotgun (WGS) entry which is preliminary data.</text>
</comment>
<organism evidence="3 4">
    <name type="scientific">Ciceribacter ferrooxidans</name>
    <dbReference type="NCBI Taxonomy" id="2509717"/>
    <lineage>
        <taxon>Bacteria</taxon>
        <taxon>Pseudomonadati</taxon>
        <taxon>Pseudomonadota</taxon>
        <taxon>Alphaproteobacteria</taxon>
        <taxon>Hyphomicrobiales</taxon>
        <taxon>Rhizobiaceae</taxon>
        <taxon>Ciceribacter</taxon>
    </lineage>
</organism>
<dbReference type="PROSITE" id="PS51448">
    <property type="entry name" value="P_TREFOIL_2"/>
    <property type="match status" value="1"/>
</dbReference>
<dbReference type="RefSeq" id="WP_165351029.1">
    <property type="nucleotide sequence ID" value="NZ_SDVB01000049.1"/>
</dbReference>
<dbReference type="PANTHER" id="PTHR13826:SF14">
    <property type="entry name" value="TREFOIL FACTOR 2"/>
    <property type="match status" value="1"/>
</dbReference>
<dbReference type="InterPro" id="IPR044913">
    <property type="entry name" value="P_trefoil_dom_sf"/>
</dbReference>
<reference evidence="3 4" key="1">
    <citation type="submission" date="2019-01" db="EMBL/GenBank/DDBJ databases">
        <authorList>
            <person name="Deng T."/>
        </authorList>
    </citation>
    <scope>NUCLEOTIDE SEQUENCE [LARGE SCALE GENOMIC DNA]</scope>
    <source>
        <strain evidence="3 4">F8825</strain>
    </source>
</reference>
<proteinExistence type="predicted"/>
<keyword evidence="4" id="KW-1185">Reference proteome</keyword>
<feature type="domain" description="P-type" evidence="2">
    <location>
        <begin position="24"/>
        <end position="67"/>
    </location>
</feature>
<dbReference type="InterPro" id="IPR017994">
    <property type="entry name" value="P_trefoil_chordata"/>
</dbReference>
<feature type="non-terminal residue" evidence="3">
    <location>
        <position position="94"/>
    </location>
</feature>
<dbReference type="Gene3D" id="4.10.110.10">
    <property type="entry name" value="Spasmolytic Protein, domain 1"/>
    <property type="match status" value="1"/>
</dbReference>
<dbReference type="AlphaFoldDB" id="A0A4Q2U0Z4"/>
<keyword evidence="1" id="KW-1015">Disulfide bond</keyword>
<dbReference type="GO" id="GO:0005615">
    <property type="term" value="C:extracellular space"/>
    <property type="evidence" value="ECO:0007669"/>
    <property type="project" value="TreeGrafter"/>
</dbReference>
<dbReference type="PRINTS" id="PR00680">
    <property type="entry name" value="PTREFOIL"/>
</dbReference>